<accession>A0AAW4N919</accession>
<dbReference type="EMBL" id="JAHOEP010000026">
    <property type="protein sequence ID" value="MBV3408754.1"/>
    <property type="molecule type" value="Genomic_DNA"/>
</dbReference>
<evidence type="ECO:0000313" key="2">
    <source>
        <dbReference type="EMBL" id="MBV3408754.1"/>
    </source>
</evidence>
<keyword evidence="1" id="KW-0472">Membrane</keyword>
<comment type="caution">
    <text evidence="2">The sequence shown here is derived from an EMBL/GenBank/DDBJ whole genome shotgun (WGS) entry which is preliminary data.</text>
</comment>
<gene>
    <name evidence="2" type="ORF">KSW80_10145</name>
</gene>
<protein>
    <submittedName>
        <fullName evidence="2">Uncharacterized protein</fullName>
    </submittedName>
</protein>
<name>A0AAW4N919_9BACT</name>
<dbReference type="AlphaFoldDB" id="A0AAW4N919"/>
<keyword evidence="1" id="KW-1133">Transmembrane helix</keyword>
<keyword evidence="1" id="KW-0812">Transmembrane</keyword>
<organism evidence="2 3">
    <name type="scientific">Segatella copri</name>
    <dbReference type="NCBI Taxonomy" id="165179"/>
    <lineage>
        <taxon>Bacteria</taxon>
        <taxon>Pseudomonadati</taxon>
        <taxon>Bacteroidota</taxon>
        <taxon>Bacteroidia</taxon>
        <taxon>Bacteroidales</taxon>
        <taxon>Prevotellaceae</taxon>
        <taxon>Segatella</taxon>
    </lineage>
</organism>
<sequence length="495" mass="57491">MAMASAKVFEIVNIFTQAPMDLSIHEDCERTSISFGLQKDDTKLPDDAPIVLLSSRDGMTIRWRQMDTDDFDNTDYLSDNNNWNCFKEEYEAEPENSELSVEITIDKHQVNHYLSVYDIDNFTTTLLNKSTFAFLCSINSVFEDFLYFEVFYAPFQTWHTQSIAFKPNGNDFKLDEENCIKVNRNQKFSSRKDVCYVEGLDEIKLLPEDFYLQQATNDIQKTFLQLSCMLSQSFLFDNSQIIEDKYNYKLLGLIAYPNKVYDISQVSSLANATPNIYFKIYKWVYCDGGLFDKINIARNIISLNINVVDLSLNTDTFYSILSNYQIYEKENSLQYIELRNKISEILLGLQEKIDKISDDYVDGMKKNVLTIVSFIISTIVIRTIAKQDVITGFSFPILYLMLALLLVSALYMYLCRSDTSMKIKLFERHYKQISNRYEKLLCKNELQKVFEDCDPNMNDSHASILQARMKCITWIWGSILIVFGIAVVGLFFIVE</sequence>
<evidence type="ECO:0000313" key="3">
    <source>
        <dbReference type="Proteomes" id="UP001196316"/>
    </source>
</evidence>
<evidence type="ECO:0000256" key="1">
    <source>
        <dbReference type="SAM" id="Phobius"/>
    </source>
</evidence>
<proteinExistence type="predicted"/>
<dbReference type="RefSeq" id="WP_217326763.1">
    <property type="nucleotide sequence ID" value="NZ_JAHOEK010000025.1"/>
</dbReference>
<feature type="transmembrane region" description="Helical" evidence="1">
    <location>
        <begin position="474"/>
        <end position="494"/>
    </location>
</feature>
<feature type="transmembrane region" description="Helical" evidence="1">
    <location>
        <begin position="397"/>
        <end position="414"/>
    </location>
</feature>
<reference evidence="2" key="1">
    <citation type="submission" date="2021-06" db="EMBL/GenBank/DDBJ databases">
        <title>Collection of gut derived symbiotic bacterial strains cultured from healthy donors.</title>
        <authorList>
            <person name="Lin H."/>
            <person name="Littmann E."/>
            <person name="Pamer E.G."/>
        </authorList>
    </citation>
    <scope>NUCLEOTIDE SEQUENCE</scope>
    <source>
        <strain evidence="2">MSK.21.60</strain>
    </source>
</reference>
<dbReference type="Proteomes" id="UP001196316">
    <property type="component" value="Unassembled WGS sequence"/>
</dbReference>
<feature type="transmembrane region" description="Helical" evidence="1">
    <location>
        <begin position="368"/>
        <end position="385"/>
    </location>
</feature>